<accession>A0A1J4JNP1</accession>
<dbReference type="EMBL" id="MLAK01001022">
    <property type="protein sequence ID" value="OHS99131.1"/>
    <property type="molecule type" value="Genomic_DNA"/>
</dbReference>
<organism evidence="1 2">
    <name type="scientific">Tritrichomonas foetus</name>
    <dbReference type="NCBI Taxonomy" id="1144522"/>
    <lineage>
        <taxon>Eukaryota</taxon>
        <taxon>Metamonada</taxon>
        <taxon>Parabasalia</taxon>
        <taxon>Tritrichomonadida</taxon>
        <taxon>Tritrichomonadidae</taxon>
        <taxon>Tritrichomonas</taxon>
    </lineage>
</organism>
<protein>
    <submittedName>
        <fullName evidence="1">Uncharacterized protein</fullName>
    </submittedName>
</protein>
<dbReference type="VEuPathDB" id="TrichDB:TRFO_34480"/>
<gene>
    <name evidence="1" type="ORF">TRFO_34480</name>
</gene>
<dbReference type="GeneID" id="94844387"/>
<proteinExistence type="predicted"/>
<reference evidence="1" key="1">
    <citation type="submission" date="2016-10" db="EMBL/GenBank/DDBJ databases">
        <authorList>
            <person name="Benchimol M."/>
            <person name="Almeida L.G."/>
            <person name="Vasconcelos A.T."/>
            <person name="Perreira-Neves A."/>
            <person name="Rosa I.A."/>
            <person name="Tasca T."/>
            <person name="Bogo M.R."/>
            <person name="de Souza W."/>
        </authorList>
    </citation>
    <scope>NUCLEOTIDE SEQUENCE [LARGE SCALE GENOMIC DNA]</scope>
    <source>
        <strain evidence="1">K</strain>
    </source>
</reference>
<evidence type="ECO:0000313" key="1">
    <source>
        <dbReference type="EMBL" id="OHS99131.1"/>
    </source>
</evidence>
<name>A0A1J4JNP1_9EUKA</name>
<dbReference type="RefSeq" id="XP_068352268.1">
    <property type="nucleotide sequence ID" value="XM_068509683.1"/>
</dbReference>
<sequence length="235" mass="28033">MKKLLIFREEEKFKSRNRNEENSKYFDRFGKLVGLFFDKIDFPIIDDFIDKIKFKTIEECSNYQIPFVSLGFFINYFQDAIQTSKSHEDTLARDTNIYNFMKKYHVFEVLDQYLDRNSNKYIADGIVSMFGSVIPIPNESPLCEYSHDIIRIFVKSITFVGSIQRCFLSKFHKFFNDFTDEEIVMLKISLMNNLLNSIKTKSESDLCDILRLVFYKKSEFFLIDVNELIQRLFTR</sequence>
<dbReference type="Proteomes" id="UP000179807">
    <property type="component" value="Unassembled WGS sequence"/>
</dbReference>
<dbReference type="AlphaFoldDB" id="A0A1J4JNP1"/>
<evidence type="ECO:0000313" key="2">
    <source>
        <dbReference type="Proteomes" id="UP000179807"/>
    </source>
</evidence>
<keyword evidence="2" id="KW-1185">Reference proteome</keyword>
<comment type="caution">
    <text evidence="1">The sequence shown here is derived from an EMBL/GenBank/DDBJ whole genome shotgun (WGS) entry which is preliminary data.</text>
</comment>